<evidence type="ECO:0000256" key="3">
    <source>
        <dbReference type="ARBA" id="ARBA00004939"/>
    </source>
</evidence>
<evidence type="ECO:0000256" key="5">
    <source>
        <dbReference type="ARBA" id="ARBA00011738"/>
    </source>
</evidence>
<dbReference type="OrthoDB" id="9809429at2"/>
<comment type="pathway">
    <text evidence="13 14">Carbohydrate degradation; glycolysis; D-glyceraldehyde 3-phosphate from glycerone phosphate: step 1/1.</text>
</comment>
<dbReference type="NCBIfam" id="TIGR00419">
    <property type="entry name" value="tim"/>
    <property type="match status" value="1"/>
</dbReference>
<dbReference type="UniPathway" id="UPA00138"/>
<comment type="subunit">
    <text evidence="5 13 14">Homodimer.</text>
</comment>
<comment type="subcellular location">
    <subcellularLocation>
        <location evidence="13 14">Cytoplasm</location>
    </subcellularLocation>
</comment>
<evidence type="ECO:0000256" key="11">
    <source>
        <dbReference type="ARBA" id="ARBA00023235"/>
    </source>
</evidence>
<dbReference type="InterPro" id="IPR013785">
    <property type="entry name" value="Aldolase_TIM"/>
</dbReference>
<dbReference type="HAMAP" id="MF_00147_B">
    <property type="entry name" value="TIM_B"/>
    <property type="match status" value="1"/>
</dbReference>
<dbReference type="PANTHER" id="PTHR21139">
    <property type="entry name" value="TRIOSEPHOSPHATE ISOMERASE"/>
    <property type="match status" value="1"/>
</dbReference>
<evidence type="ECO:0000256" key="6">
    <source>
        <dbReference type="ARBA" id="ARBA00011940"/>
    </source>
</evidence>
<evidence type="ECO:0000256" key="10">
    <source>
        <dbReference type="ARBA" id="ARBA00023152"/>
    </source>
</evidence>
<keyword evidence="8 13" id="KW-0312">Gluconeogenesis</keyword>
<name>A0A5C9A1K0_9GAMM</name>
<dbReference type="GO" id="GO:0005829">
    <property type="term" value="C:cytosol"/>
    <property type="evidence" value="ECO:0007669"/>
    <property type="project" value="TreeGrafter"/>
</dbReference>
<dbReference type="RefSeq" id="WP_148062586.1">
    <property type="nucleotide sequence ID" value="NZ_VRYZ01000001.1"/>
</dbReference>
<dbReference type="UniPathway" id="UPA00109">
    <property type="reaction ID" value="UER00189"/>
</dbReference>
<feature type="active site" description="Electrophile" evidence="13">
    <location>
        <position position="94"/>
    </location>
</feature>
<keyword evidence="11 13" id="KW-0413">Isomerase</keyword>
<evidence type="ECO:0000256" key="4">
    <source>
        <dbReference type="ARBA" id="ARBA00007422"/>
    </source>
</evidence>
<dbReference type="Pfam" id="PF00121">
    <property type="entry name" value="TIM"/>
    <property type="match status" value="1"/>
</dbReference>
<reference evidence="15 16" key="1">
    <citation type="submission" date="2019-08" db="EMBL/GenBank/DDBJ databases">
        <title>Parahaliea maris sp. nov., isolated from the surface seawater.</title>
        <authorList>
            <person name="Liu Y."/>
        </authorList>
    </citation>
    <scope>NUCLEOTIDE SEQUENCE [LARGE SCALE GENOMIC DNA]</scope>
    <source>
        <strain evidence="15 16">S2-26</strain>
    </source>
</reference>
<evidence type="ECO:0000256" key="12">
    <source>
        <dbReference type="ARBA" id="ARBA00055680"/>
    </source>
</evidence>
<dbReference type="PROSITE" id="PS00171">
    <property type="entry name" value="TIM_1"/>
    <property type="match status" value="1"/>
</dbReference>
<dbReference type="GO" id="GO:0004807">
    <property type="term" value="F:triose-phosphate isomerase activity"/>
    <property type="evidence" value="ECO:0007669"/>
    <property type="project" value="UniProtKB-UniRule"/>
</dbReference>
<evidence type="ECO:0000313" key="15">
    <source>
        <dbReference type="EMBL" id="TXS94745.1"/>
    </source>
</evidence>
<accession>A0A5C9A1K0</accession>
<dbReference type="PANTHER" id="PTHR21139:SF42">
    <property type="entry name" value="TRIOSEPHOSPHATE ISOMERASE"/>
    <property type="match status" value="1"/>
</dbReference>
<feature type="binding site" evidence="13">
    <location>
        <position position="209"/>
    </location>
    <ligand>
        <name>substrate</name>
    </ligand>
</feature>
<protein>
    <recommendedName>
        <fullName evidence="7 13">Triosephosphate isomerase</fullName>
        <shortName evidence="13">TIM</shortName>
        <shortName evidence="13">TPI</shortName>
        <ecNumber evidence="6 13">5.3.1.1</ecNumber>
    </recommendedName>
    <alternativeName>
        <fullName evidence="13">Triose-phosphate isomerase</fullName>
    </alternativeName>
</protein>
<dbReference type="GO" id="GO:0006096">
    <property type="term" value="P:glycolytic process"/>
    <property type="evidence" value="ECO:0007669"/>
    <property type="project" value="UniProtKB-UniRule"/>
</dbReference>
<keyword evidence="9 13" id="KW-0963">Cytoplasm</keyword>
<dbReference type="FunFam" id="3.20.20.70:FF:000020">
    <property type="entry name" value="Triosephosphate isomerase"/>
    <property type="match status" value="1"/>
</dbReference>
<proteinExistence type="inferred from homology"/>
<dbReference type="EMBL" id="VRYZ01000001">
    <property type="protein sequence ID" value="TXS94745.1"/>
    <property type="molecule type" value="Genomic_DNA"/>
</dbReference>
<dbReference type="InterPro" id="IPR035990">
    <property type="entry name" value="TIM_sf"/>
</dbReference>
<evidence type="ECO:0000313" key="16">
    <source>
        <dbReference type="Proteomes" id="UP000321933"/>
    </source>
</evidence>
<evidence type="ECO:0000256" key="1">
    <source>
        <dbReference type="ARBA" id="ARBA00000474"/>
    </source>
</evidence>
<dbReference type="Gene3D" id="3.20.20.70">
    <property type="entry name" value="Aldolase class I"/>
    <property type="match status" value="1"/>
</dbReference>
<evidence type="ECO:0000256" key="9">
    <source>
        <dbReference type="ARBA" id="ARBA00022490"/>
    </source>
</evidence>
<dbReference type="InterPro" id="IPR022896">
    <property type="entry name" value="TrioseP_Isoase_bac/euk"/>
</dbReference>
<dbReference type="AlphaFoldDB" id="A0A5C9A1K0"/>
<comment type="pathway">
    <text evidence="3">Carbohydrate metabolism; erythritol degradation.</text>
</comment>
<dbReference type="GO" id="GO:0046166">
    <property type="term" value="P:glyceraldehyde-3-phosphate biosynthetic process"/>
    <property type="evidence" value="ECO:0007669"/>
    <property type="project" value="TreeGrafter"/>
</dbReference>
<comment type="function">
    <text evidence="12 13">Involved in the gluconeogenesis. Catalyzes stereospecifically the conversion of dihydroxyacetone phosphate (DHAP) to D-glyceraldehyde-3-phosphate (G3P).</text>
</comment>
<evidence type="ECO:0000256" key="2">
    <source>
        <dbReference type="ARBA" id="ARBA00004742"/>
    </source>
</evidence>
<organism evidence="15 16">
    <name type="scientific">Parahaliea aestuarii</name>
    <dbReference type="NCBI Taxonomy" id="1852021"/>
    <lineage>
        <taxon>Bacteria</taxon>
        <taxon>Pseudomonadati</taxon>
        <taxon>Pseudomonadota</taxon>
        <taxon>Gammaproteobacteria</taxon>
        <taxon>Cellvibrionales</taxon>
        <taxon>Halieaceae</taxon>
        <taxon>Parahaliea</taxon>
    </lineage>
</organism>
<dbReference type="CDD" id="cd00311">
    <property type="entry name" value="TIM"/>
    <property type="match status" value="1"/>
</dbReference>
<dbReference type="EC" id="5.3.1.1" evidence="6 13"/>
<sequence length="246" mass="25920">MRRPLVIANWKMHGSRSSVATLMAGLLERIDEARADIALCPGFVHLAQVVDACDGSAIAVGAQDCSHMHEGAYTGEVAPDMLVDIGCEWVLLGHSERRQYHDESDRLIAAKLAAAVEAGLQPVLCIGETQEQREDGEAFTVVARQLQGALAEQSSLAGLVIAYEPVWAIGTGLTASPEQAQEMHGYIRERLAEAGWVDAAEVRLLYGGSVKAANAASLFAQPDIDGALVGGASLDSAEFANIVAAA</sequence>
<dbReference type="GO" id="GO:0019563">
    <property type="term" value="P:glycerol catabolic process"/>
    <property type="evidence" value="ECO:0007669"/>
    <property type="project" value="TreeGrafter"/>
</dbReference>
<feature type="active site" description="Proton acceptor" evidence="13">
    <location>
        <position position="164"/>
    </location>
</feature>
<feature type="binding site" evidence="13">
    <location>
        <begin position="9"/>
        <end position="11"/>
    </location>
    <ligand>
        <name>substrate</name>
    </ligand>
</feature>
<evidence type="ECO:0000256" key="8">
    <source>
        <dbReference type="ARBA" id="ARBA00022432"/>
    </source>
</evidence>
<keyword evidence="16" id="KW-1185">Reference proteome</keyword>
<comment type="caution">
    <text evidence="15">The sequence shown here is derived from an EMBL/GenBank/DDBJ whole genome shotgun (WGS) entry which is preliminary data.</text>
</comment>
<evidence type="ECO:0000256" key="13">
    <source>
        <dbReference type="HAMAP-Rule" id="MF_00147"/>
    </source>
</evidence>
<evidence type="ECO:0000256" key="14">
    <source>
        <dbReference type="RuleBase" id="RU363013"/>
    </source>
</evidence>
<dbReference type="SUPFAM" id="SSF51351">
    <property type="entry name" value="Triosephosphate isomerase (TIM)"/>
    <property type="match status" value="1"/>
</dbReference>
<comment type="pathway">
    <text evidence="2 13 14">Carbohydrate biosynthesis; gluconeogenesis.</text>
</comment>
<comment type="similarity">
    <text evidence="4 13 14">Belongs to the triosephosphate isomerase family.</text>
</comment>
<feature type="binding site" evidence="13">
    <location>
        <begin position="230"/>
        <end position="231"/>
    </location>
    <ligand>
        <name>substrate</name>
    </ligand>
</feature>
<dbReference type="InterPro" id="IPR020861">
    <property type="entry name" value="Triosephosphate_isomerase_AS"/>
</dbReference>
<keyword evidence="10 13" id="KW-0324">Glycolysis</keyword>
<dbReference type="InterPro" id="IPR000652">
    <property type="entry name" value="Triosephosphate_isomerase"/>
</dbReference>
<evidence type="ECO:0000256" key="7">
    <source>
        <dbReference type="ARBA" id="ARBA00019397"/>
    </source>
</evidence>
<gene>
    <name evidence="13" type="primary">tpiA</name>
    <name evidence="15" type="ORF">FVW59_02195</name>
</gene>
<feature type="binding site" evidence="13">
    <location>
        <position position="170"/>
    </location>
    <ligand>
        <name>substrate</name>
    </ligand>
</feature>
<dbReference type="Proteomes" id="UP000321933">
    <property type="component" value="Unassembled WGS sequence"/>
</dbReference>
<dbReference type="GO" id="GO:0006094">
    <property type="term" value="P:gluconeogenesis"/>
    <property type="evidence" value="ECO:0007669"/>
    <property type="project" value="UniProtKB-UniRule"/>
</dbReference>
<comment type="catalytic activity">
    <reaction evidence="1 13 14">
        <text>D-glyceraldehyde 3-phosphate = dihydroxyacetone phosphate</text>
        <dbReference type="Rhea" id="RHEA:18585"/>
        <dbReference type="ChEBI" id="CHEBI:57642"/>
        <dbReference type="ChEBI" id="CHEBI:59776"/>
        <dbReference type="EC" id="5.3.1.1"/>
    </reaction>
</comment>
<dbReference type="PROSITE" id="PS51440">
    <property type="entry name" value="TIM_2"/>
    <property type="match status" value="1"/>
</dbReference>